<dbReference type="Pfam" id="PF24476">
    <property type="entry name" value="DUF7580"/>
    <property type="match status" value="1"/>
</dbReference>
<feature type="compositionally biased region" description="Polar residues" evidence="1">
    <location>
        <begin position="306"/>
        <end position="328"/>
    </location>
</feature>
<keyword evidence="2" id="KW-1133">Transmembrane helix</keyword>
<evidence type="ECO:0000313" key="5">
    <source>
        <dbReference type="Proteomes" id="UP001152607"/>
    </source>
</evidence>
<comment type="caution">
    <text evidence="4">The sequence shown here is derived from an EMBL/GenBank/DDBJ whole genome shotgun (WGS) entry which is preliminary data.</text>
</comment>
<evidence type="ECO:0000313" key="4">
    <source>
        <dbReference type="EMBL" id="CAI6342536.1"/>
    </source>
</evidence>
<proteinExistence type="predicted"/>
<dbReference type="InterPro" id="IPR056002">
    <property type="entry name" value="DUF7580"/>
</dbReference>
<evidence type="ECO:0000259" key="3">
    <source>
        <dbReference type="Pfam" id="PF24476"/>
    </source>
</evidence>
<accession>A0A9W4UX48</accession>
<dbReference type="PANTHER" id="PTHR35186:SF4">
    <property type="entry name" value="PRION-INHIBITION AND PROPAGATION HELO DOMAIN-CONTAINING PROTEIN"/>
    <property type="match status" value="1"/>
</dbReference>
<name>A0A9W4UX48_9PLEO</name>
<feature type="domain" description="DUF7580" evidence="3">
    <location>
        <begin position="450"/>
        <end position="634"/>
    </location>
</feature>
<keyword evidence="2" id="KW-0472">Membrane</keyword>
<keyword evidence="2" id="KW-0812">Transmembrane</keyword>
<dbReference type="PANTHER" id="PTHR35186">
    <property type="entry name" value="ANK_REP_REGION DOMAIN-CONTAINING PROTEIN"/>
    <property type="match status" value="1"/>
</dbReference>
<organism evidence="4 5">
    <name type="scientific">Periconia digitata</name>
    <dbReference type="NCBI Taxonomy" id="1303443"/>
    <lineage>
        <taxon>Eukaryota</taxon>
        <taxon>Fungi</taxon>
        <taxon>Dikarya</taxon>
        <taxon>Ascomycota</taxon>
        <taxon>Pezizomycotina</taxon>
        <taxon>Dothideomycetes</taxon>
        <taxon>Pleosporomycetidae</taxon>
        <taxon>Pleosporales</taxon>
        <taxon>Massarineae</taxon>
        <taxon>Periconiaceae</taxon>
        <taxon>Periconia</taxon>
    </lineage>
</organism>
<dbReference type="EMBL" id="CAOQHR010000013">
    <property type="protein sequence ID" value="CAI6342536.1"/>
    <property type="molecule type" value="Genomic_DNA"/>
</dbReference>
<feature type="region of interest" description="Disordered" evidence="1">
    <location>
        <begin position="302"/>
        <end position="365"/>
    </location>
</feature>
<dbReference type="OrthoDB" id="5331891at2759"/>
<evidence type="ECO:0000256" key="2">
    <source>
        <dbReference type="SAM" id="Phobius"/>
    </source>
</evidence>
<keyword evidence="5" id="KW-1185">Reference proteome</keyword>
<protein>
    <recommendedName>
        <fullName evidence="3">DUF7580 domain-containing protein</fullName>
    </recommendedName>
</protein>
<dbReference type="AlphaFoldDB" id="A0A9W4UX48"/>
<gene>
    <name evidence="4" type="ORF">PDIGIT_LOCUS15745</name>
</gene>
<sequence>MSGIEVAGIVIGIVPIVVAILKSNRALQTRLRTFTRYVEAVRAVQLRHKVAATNFSVDCQLLLKAVVDNAHELSQMIDDPKHANWQDPALEERLQRFLGRNSQVLEDVVVKIREVLQETDTRLSKLDRGSLAEETEGHTKTAPIRRLWRAFDFAIQENEHLKWLDELERWNTRLTGLRAQLCKLRKRQRCVSDCIVRKNVPNRYKDICTASQKLHDSLKNSFSCTNISHVDHQAKLSLDAQAEYDSIQLDMVITCLRRPSPQTLNDAQKPPPEAPIWLQVRSITAYKPATKVGTMLSGLPEAMSASPHTSTMHAIPSKSLNAPSTAKSTDSKNQKKLKRQVRFEASDGSTEPAPDPPAKVSLPRTSRQPMAANFALLDLKTTPSVCCHLSKACKSAQCKELGYLESVEAPQSFTFIFYDAGRNTEANLARNIPGRNSSSVLAKLDHLQTLHQLTLAHKLAMAVLQYHSTSWLPDDWGLSDIAYFPADIPNKPDTPATSEDSITQALQTLHLSTEFPEKTSASHPGLANDPEQLRYMYGIRNLVLAKLGVSLLEIGTKQDLATCNPDSLLTSERVVTARKILHEKHPLLSRLGNQYIKIAQQCIDCDFACGEDLNEEPLRRAVYTDVICVLEDMIAGWKKLMGVK</sequence>
<feature type="transmembrane region" description="Helical" evidence="2">
    <location>
        <begin position="6"/>
        <end position="23"/>
    </location>
</feature>
<evidence type="ECO:0000256" key="1">
    <source>
        <dbReference type="SAM" id="MobiDB-lite"/>
    </source>
</evidence>
<dbReference type="Proteomes" id="UP001152607">
    <property type="component" value="Unassembled WGS sequence"/>
</dbReference>
<reference evidence="4" key="1">
    <citation type="submission" date="2023-01" db="EMBL/GenBank/DDBJ databases">
        <authorList>
            <person name="Van Ghelder C."/>
            <person name="Rancurel C."/>
        </authorList>
    </citation>
    <scope>NUCLEOTIDE SEQUENCE</scope>
    <source>
        <strain evidence="4">CNCM I-4278</strain>
    </source>
</reference>